<keyword evidence="10" id="KW-0408">Iron</keyword>
<evidence type="ECO:0000256" key="4">
    <source>
        <dbReference type="ARBA" id="ARBA00008654"/>
    </source>
</evidence>
<evidence type="ECO:0000256" key="13">
    <source>
        <dbReference type="ARBA" id="ARBA00032283"/>
    </source>
</evidence>
<dbReference type="EMBL" id="SEYY01003931">
    <property type="protein sequence ID" value="KAB7504033.1"/>
    <property type="molecule type" value="Genomic_DNA"/>
</dbReference>
<dbReference type="Gene3D" id="3.60.130.10">
    <property type="entry name" value="Clavaminate synthase-like"/>
    <property type="match status" value="1"/>
</dbReference>
<evidence type="ECO:0000259" key="16">
    <source>
        <dbReference type="Pfam" id="PF02668"/>
    </source>
</evidence>
<evidence type="ECO:0000256" key="12">
    <source>
        <dbReference type="ARBA" id="ARBA00031778"/>
    </source>
</evidence>
<accession>A0A5N5TBJ8</accession>
<organism evidence="18 19">
    <name type="scientific">Armadillidium nasatum</name>
    <dbReference type="NCBI Taxonomy" id="96803"/>
    <lineage>
        <taxon>Eukaryota</taxon>
        <taxon>Metazoa</taxon>
        <taxon>Ecdysozoa</taxon>
        <taxon>Arthropoda</taxon>
        <taxon>Crustacea</taxon>
        <taxon>Multicrustacea</taxon>
        <taxon>Malacostraca</taxon>
        <taxon>Eumalacostraca</taxon>
        <taxon>Peracarida</taxon>
        <taxon>Isopoda</taxon>
        <taxon>Oniscidea</taxon>
        <taxon>Crinocheta</taxon>
        <taxon>Armadillidiidae</taxon>
        <taxon>Armadillidium</taxon>
    </lineage>
</organism>
<evidence type="ECO:0000256" key="14">
    <source>
        <dbReference type="ARBA" id="ARBA00046008"/>
    </source>
</evidence>
<dbReference type="InterPro" id="IPR003819">
    <property type="entry name" value="TauD/TfdA-like"/>
</dbReference>
<evidence type="ECO:0000256" key="11">
    <source>
        <dbReference type="ARBA" id="ARBA00030363"/>
    </source>
</evidence>
<dbReference type="PANTHER" id="PTHR10696">
    <property type="entry name" value="GAMMA-BUTYROBETAINE HYDROXYLASE-RELATED"/>
    <property type="match status" value="1"/>
</dbReference>
<dbReference type="InterPro" id="IPR038492">
    <property type="entry name" value="GBBH-like_N_sf"/>
</dbReference>
<evidence type="ECO:0000256" key="10">
    <source>
        <dbReference type="ARBA" id="ARBA00023004"/>
    </source>
</evidence>
<keyword evidence="8 18" id="KW-0223">Dioxygenase</keyword>
<reference evidence="18 19" key="1">
    <citation type="journal article" date="2019" name="PLoS Biol.">
        <title>Sex chromosomes control vertical transmission of feminizing Wolbachia symbionts in an isopod.</title>
        <authorList>
            <person name="Becking T."/>
            <person name="Chebbi M.A."/>
            <person name="Giraud I."/>
            <person name="Moumen B."/>
            <person name="Laverre T."/>
            <person name="Caubet Y."/>
            <person name="Peccoud J."/>
            <person name="Gilbert C."/>
            <person name="Cordaux R."/>
        </authorList>
    </citation>
    <scope>NUCLEOTIDE SEQUENCE [LARGE SCALE GENOMIC DNA]</scope>
    <source>
        <strain evidence="18">ANa2</strain>
        <tissue evidence="18">Whole body excluding digestive tract and cuticle</tissue>
    </source>
</reference>
<dbReference type="EC" id="1.14.11.8" evidence="5"/>
<keyword evidence="9" id="KW-0560">Oxidoreductase</keyword>
<dbReference type="SUPFAM" id="SSF51197">
    <property type="entry name" value="Clavaminate synthase-like"/>
    <property type="match status" value="1"/>
</dbReference>
<keyword evidence="19" id="KW-1185">Reference proteome</keyword>
<evidence type="ECO:0000313" key="19">
    <source>
        <dbReference type="Proteomes" id="UP000326759"/>
    </source>
</evidence>
<keyword evidence="7" id="KW-0124">Carnitine biosynthesis</keyword>
<dbReference type="GO" id="GO:0046872">
    <property type="term" value="F:metal ion binding"/>
    <property type="evidence" value="ECO:0007669"/>
    <property type="project" value="UniProtKB-KW"/>
</dbReference>
<dbReference type="Gene3D" id="3.30.2020.30">
    <property type="match status" value="1"/>
</dbReference>
<dbReference type="Proteomes" id="UP000326759">
    <property type="component" value="Unassembled WGS sequence"/>
</dbReference>
<evidence type="ECO:0000256" key="1">
    <source>
        <dbReference type="ARBA" id="ARBA00001954"/>
    </source>
</evidence>
<evidence type="ECO:0000256" key="7">
    <source>
        <dbReference type="ARBA" id="ARBA00022873"/>
    </source>
</evidence>
<evidence type="ECO:0000256" key="3">
    <source>
        <dbReference type="ARBA" id="ARBA00005022"/>
    </source>
</evidence>
<comment type="caution">
    <text evidence="18">The sequence shown here is derived from an EMBL/GenBank/DDBJ whole genome shotgun (WGS) entry which is preliminary data.</text>
</comment>
<gene>
    <name evidence="18" type="primary">Tmlhe</name>
    <name evidence="18" type="ORF">Anas_10269</name>
</gene>
<comment type="cofactor">
    <cofactor evidence="1">
        <name>Fe(2+)</name>
        <dbReference type="ChEBI" id="CHEBI:29033"/>
    </cofactor>
</comment>
<comment type="cofactor">
    <cofactor evidence="2">
        <name>L-ascorbate</name>
        <dbReference type="ChEBI" id="CHEBI:38290"/>
    </cofactor>
</comment>
<evidence type="ECO:0000256" key="8">
    <source>
        <dbReference type="ARBA" id="ARBA00022964"/>
    </source>
</evidence>
<evidence type="ECO:0000259" key="17">
    <source>
        <dbReference type="Pfam" id="PF06155"/>
    </source>
</evidence>
<dbReference type="PANTHER" id="PTHR10696:SF51">
    <property type="entry name" value="TRIMETHYLLYSINE DIOXYGENASE, MITOCHONDRIAL"/>
    <property type="match status" value="1"/>
</dbReference>
<comment type="pathway">
    <text evidence="3">Amine and polyamine biosynthesis; carnitine biosynthesis.</text>
</comment>
<evidence type="ECO:0000256" key="2">
    <source>
        <dbReference type="ARBA" id="ARBA00001961"/>
    </source>
</evidence>
<evidence type="ECO:0000256" key="5">
    <source>
        <dbReference type="ARBA" id="ARBA00012267"/>
    </source>
</evidence>
<sequence>MVIFLNFRQKLGLLKHYGSHKLFHNDLPKISNLYAKQMGNSTKDAATMISEHANRLEISIPRWPSSLNFSYVWLRDHCRCDACFRKDTFQRQNDILSLPLKIRPTYLSHNEKELHIQWPDGHFSKFDFQFLWENSFEGKKHSKNIIKPLTWNRNSFPSFDQIKVPPTVEATRETVEVICPISKTIYGEMWELQADLGMSDTAYTDEYLGSHTDTTYFSEPSRIQVFHCLKQASEGGESLYVDGFHIGEKLYNEDPACYEYLSTTALPGEYRKDGHHFVNVYRIFTHHPVSKKLMQFRCNDFDRAPLSTIPYHEVDKFYMNFQKLVKMLRDQRNEVEILLQPGQVAFIDNWRVTHGRKSFRGTRVLGGCYLGNSDFLSKARVHGLKFE</sequence>
<dbReference type="OrthoDB" id="408743at2759"/>
<dbReference type="InterPro" id="IPR010376">
    <property type="entry name" value="GBBH-like_N"/>
</dbReference>
<keyword evidence="6" id="KW-0479">Metal-binding</keyword>
<protein>
    <recommendedName>
        <fullName evidence="5">trimethyllysine dioxygenase</fullName>
        <ecNumber evidence="5">1.14.11.8</ecNumber>
    </recommendedName>
    <alternativeName>
        <fullName evidence="12">Epsilon-trimethyllysine 2-oxoglutarate dioxygenase</fullName>
    </alternativeName>
    <alternativeName>
        <fullName evidence="11">TML hydroxylase</fullName>
    </alternativeName>
    <alternativeName>
        <fullName evidence="13">TML-alpha-ketoglutarate dioxygenase</fullName>
    </alternativeName>
</protein>
<evidence type="ECO:0000313" key="18">
    <source>
        <dbReference type="EMBL" id="KAB7504033.1"/>
    </source>
</evidence>
<evidence type="ECO:0000256" key="15">
    <source>
        <dbReference type="ARBA" id="ARBA00049334"/>
    </source>
</evidence>
<evidence type="ECO:0000256" key="6">
    <source>
        <dbReference type="ARBA" id="ARBA00022723"/>
    </source>
</evidence>
<dbReference type="Pfam" id="PF02668">
    <property type="entry name" value="TauD"/>
    <property type="match status" value="1"/>
</dbReference>
<dbReference type="InterPro" id="IPR042098">
    <property type="entry name" value="TauD-like_sf"/>
</dbReference>
<evidence type="ECO:0000256" key="9">
    <source>
        <dbReference type="ARBA" id="ARBA00023002"/>
    </source>
</evidence>
<feature type="domain" description="TauD/TfdA-like" evidence="16">
    <location>
        <begin position="167"/>
        <end position="369"/>
    </location>
</feature>
<dbReference type="GO" id="GO:0050353">
    <property type="term" value="F:trimethyllysine dioxygenase activity"/>
    <property type="evidence" value="ECO:0007669"/>
    <property type="project" value="UniProtKB-EC"/>
</dbReference>
<name>A0A5N5TBJ8_9CRUS</name>
<proteinExistence type="inferred from homology"/>
<feature type="domain" description="Gamma-butyrobetaine hydroxylase-like N-terminal" evidence="17">
    <location>
        <begin position="66"/>
        <end position="131"/>
    </location>
</feature>
<dbReference type="AlphaFoldDB" id="A0A5N5TBJ8"/>
<dbReference type="GO" id="GO:0045329">
    <property type="term" value="P:carnitine biosynthetic process"/>
    <property type="evidence" value="ECO:0007669"/>
    <property type="project" value="UniProtKB-UniPathway"/>
</dbReference>
<dbReference type="GO" id="GO:0005739">
    <property type="term" value="C:mitochondrion"/>
    <property type="evidence" value="ECO:0007669"/>
    <property type="project" value="TreeGrafter"/>
</dbReference>
<comment type="catalytic activity">
    <reaction evidence="15">
        <text>N(6),N(6),N(6)-trimethyl-L-lysine + 2-oxoglutarate + O2 = (3S)-3-hydroxy-N(6),N(6),N(6)-trimethyl-L-lysine + succinate + CO2</text>
        <dbReference type="Rhea" id="RHEA:14181"/>
        <dbReference type="ChEBI" id="CHEBI:15379"/>
        <dbReference type="ChEBI" id="CHEBI:16526"/>
        <dbReference type="ChEBI" id="CHEBI:16810"/>
        <dbReference type="ChEBI" id="CHEBI:30031"/>
        <dbReference type="ChEBI" id="CHEBI:58100"/>
        <dbReference type="ChEBI" id="CHEBI:141499"/>
        <dbReference type="EC" id="1.14.11.8"/>
    </reaction>
</comment>
<dbReference type="Pfam" id="PF06155">
    <property type="entry name" value="GBBH-like_N"/>
    <property type="match status" value="1"/>
</dbReference>
<comment type="similarity">
    <text evidence="4">Belongs to the gamma-BBH/TMLD family.</text>
</comment>
<dbReference type="InterPro" id="IPR050411">
    <property type="entry name" value="AlphaKG_dependent_hydroxylases"/>
</dbReference>
<dbReference type="UniPathway" id="UPA00118"/>
<comment type="function">
    <text evidence="14">Converts trimethyllysine (TML) into hydroxytrimethyllysine (HTML).</text>
</comment>
<dbReference type="CDD" id="cd00250">
    <property type="entry name" value="CAS_like"/>
    <property type="match status" value="1"/>
</dbReference>
<dbReference type="FunFam" id="3.30.2020.30:FF:000002">
    <property type="entry name" value="Putative gamma-butyrobetaine dioxygenase"/>
    <property type="match status" value="1"/>
</dbReference>